<dbReference type="SUPFAM" id="SSF46894">
    <property type="entry name" value="C-terminal effector domain of the bipartite response regulators"/>
    <property type="match status" value="1"/>
</dbReference>
<dbReference type="InterPro" id="IPR016032">
    <property type="entry name" value="Sig_transdc_resp-reg_C-effctor"/>
</dbReference>
<accession>A0ABX5QS38</accession>
<evidence type="ECO:0000313" key="1">
    <source>
        <dbReference type="EMBL" id="QAV33245.1"/>
    </source>
</evidence>
<dbReference type="EMBL" id="CP026721">
    <property type="protein sequence ID" value="QAV33245.1"/>
    <property type="molecule type" value="Genomic_DNA"/>
</dbReference>
<dbReference type="InterPro" id="IPR036388">
    <property type="entry name" value="WH-like_DNA-bd_sf"/>
</dbReference>
<keyword evidence="2" id="KW-1185">Reference proteome</keyword>
<dbReference type="Gene3D" id="1.10.10.10">
    <property type="entry name" value="Winged helix-like DNA-binding domain superfamily/Winged helix DNA-binding domain"/>
    <property type="match status" value="1"/>
</dbReference>
<organism evidence="1 2">
    <name type="scientific">Fervidobacterium changbaicum</name>
    <dbReference type="NCBI Taxonomy" id="310769"/>
    <lineage>
        <taxon>Bacteria</taxon>
        <taxon>Thermotogati</taxon>
        <taxon>Thermotogota</taxon>
        <taxon>Thermotogae</taxon>
        <taxon>Thermotogales</taxon>
        <taxon>Fervidobacteriaceae</taxon>
        <taxon>Fervidobacterium</taxon>
    </lineage>
</organism>
<name>A0ABX5QS38_9BACT</name>
<gene>
    <name evidence="1" type="ORF">CBS1_05595</name>
</gene>
<dbReference type="Proteomes" id="UP000288947">
    <property type="component" value="Chromosome"/>
</dbReference>
<proteinExistence type="predicted"/>
<evidence type="ECO:0008006" key="3">
    <source>
        <dbReference type="Google" id="ProtNLM"/>
    </source>
</evidence>
<evidence type="ECO:0000313" key="2">
    <source>
        <dbReference type="Proteomes" id="UP000288947"/>
    </source>
</evidence>
<reference evidence="1 2" key="1">
    <citation type="submission" date="2018-01" db="EMBL/GenBank/DDBJ databases">
        <title>The whole genome sequencing and assembly of Fervidobacterium changbaicum CBS-1 strain.</title>
        <authorList>
            <person name="Kim J.-Y."/>
            <person name="Park M.-K."/>
            <person name="Yi H."/>
            <person name="Bahn Y.-S."/>
            <person name="Kim J.F."/>
            <person name="Lee D.-W."/>
        </authorList>
    </citation>
    <scope>NUCLEOTIDE SEQUENCE [LARGE SCALE GENOMIC DNA]</scope>
    <source>
        <strain evidence="1 2">CBS-1</strain>
    </source>
</reference>
<sequence>MIYIKFFGDWKVYKDGNEFNSFKSKKALKLLFYLLLSSRSKVSIEELIRTFWSGYSSEYARKNLNTQLYYIRRDLGIPYKYLRNERDFVFIDHSYFQSDYSDFIKAIENADTRKASEVYSGILLDGLEDDWIRKHRIKCQKLYEELLKMSSESRTEGYKGVSELIAKAKVLIEHQKITREKYFIPVELPKMECCKEIRVRKGDIIFDLSDKLLIILERGVKSFDDTVRGFAKRLGIDLSEINILTEEDVLNILSSFNSKTA</sequence>
<dbReference type="InterPro" id="IPR051677">
    <property type="entry name" value="AfsR-DnrI-RedD_regulator"/>
</dbReference>
<dbReference type="PANTHER" id="PTHR35807">
    <property type="entry name" value="TRANSCRIPTIONAL REGULATOR REDD-RELATED"/>
    <property type="match status" value="1"/>
</dbReference>
<protein>
    <recommendedName>
        <fullName evidence="3">DNA-binding transcriptional activator of the SARP family</fullName>
    </recommendedName>
</protein>
<dbReference type="RefSeq" id="WP_090222029.1">
    <property type="nucleotide sequence ID" value="NZ_CP026721.1"/>
</dbReference>